<accession>A0A328PXE5</accession>
<dbReference type="Gene3D" id="2.160.10.10">
    <property type="entry name" value="Hexapeptide repeat proteins"/>
    <property type="match status" value="1"/>
</dbReference>
<dbReference type="InterPro" id="IPR050484">
    <property type="entry name" value="Transf_Hexapept/Carb_Anhydrase"/>
</dbReference>
<evidence type="ECO:0000313" key="1">
    <source>
        <dbReference type="EMBL" id="RAP02622.1"/>
    </source>
</evidence>
<dbReference type="OMA" id="NIWYGAV"/>
<name>A0A328PXE5_9EURY</name>
<dbReference type="AlphaFoldDB" id="A0A328PXE5"/>
<dbReference type="RefSeq" id="WP_011406901.1">
    <property type="nucleotide sequence ID" value="NZ_CATZNA010000068.1"/>
</dbReference>
<dbReference type="Proteomes" id="UP000248557">
    <property type="component" value="Unassembled WGS sequence"/>
</dbReference>
<dbReference type="InterPro" id="IPR001451">
    <property type="entry name" value="Hexapep"/>
</dbReference>
<sequence>MANKTKIYDGAHVVDDVTLGDKVSVWYNAVVRGDLEPVTVGERSNIQENSVVHVSTNYPVKIGKNVSIGHNAIIHGCTIEDNVLIGMGAIVLNGAHITKNCLVGAGALVTENKTFPEGSLIIGSPAKAVRELTKEEIKEITENADEYVELAFEKE</sequence>
<reference evidence="1 2" key="1">
    <citation type="submission" date="2017-05" db="EMBL/GenBank/DDBJ databases">
        <title>Host range expansion of the Methanosphaera genus to humans and monogastric animals involves recent and extensive reduction in genome content.</title>
        <authorList>
            <person name="Hoedt E.C."/>
            <person name="Volmer J.G."/>
            <person name="Parks D.H."/>
            <person name="Rosewarne C.P."/>
            <person name="Denman S.E."/>
            <person name="Mcsweeney C.S."/>
            <person name="O Cuiv P."/>
            <person name="Hugenholtz P."/>
            <person name="Tyson G.W."/>
            <person name="Morrison M."/>
        </authorList>
    </citation>
    <scope>NUCLEOTIDE SEQUENCE [LARGE SCALE GENOMIC DNA]</scope>
    <source>
        <strain evidence="1 2">PA5</strain>
    </source>
</reference>
<evidence type="ECO:0000313" key="2">
    <source>
        <dbReference type="Proteomes" id="UP000248557"/>
    </source>
</evidence>
<dbReference type="PANTHER" id="PTHR13061:SF29">
    <property type="entry name" value="GAMMA CARBONIC ANHYDRASE-LIKE 1, MITOCHONDRIAL-RELATED"/>
    <property type="match status" value="1"/>
</dbReference>
<protein>
    <submittedName>
        <fullName evidence="1">Gamma carbonic anhydrase family protein</fullName>
    </submittedName>
</protein>
<proteinExistence type="predicted"/>
<dbReference type="CDD" id="cd04645">
    <property type="entry name" value="LbH_gamma_CA_like"/>
    <property type="match status" value="1"/>
</dbReference>
<comment type="caution">
    <text evidence="1">The sequence shown here is derived from an EMBL/GenBank/DDBJ whole genome shotgun (WGS) entry which is preliminary data.</text>
</comment>
<organism evidence="1 2">
    <name type="scientific">Methanosphaera stadtmanae</name>
    <dbReference type="NCBI Taxonomy" id="2317"/>
    <lineage>
        <taxon>Archaea</taxon>
        <taxon>Methanobacteriati</taxon>
        <taxon>Methanobacteriota</taxon>
        <taxon>Methanomada group</taxon>
        <taxon>Methanobacteria</taxon>
        <taxon>Methanobacteriales</taxon>
        <taxon>Methanobacteriaceae</taxon>
        <taxon>Methanosphaera</taxon>
    </lineage>
</organism>
<dbReference type="InterPro" id="IPR011004">
    <property type="entry name" value="Trimer_LpxA-like_sf"/>
</dbReference>
<gene>
    <name evidence="1" type="ORF">CA615_06590</name>
</gene>
<dbReference type="GeneID" id="3855953"/>
<dbReference type="InterPro" id="IPR047324">
    <property type="entry name" value="LbH_gamma_CA-like"/>
</dbReference>
<dbReference type="SUPFAM" id="SSF51161">
    <property type="entry name" value="Trimeric LpxA-like enzymes"/>
    <property type="match status" value="1"/>
</dbReference>
<dbReference type="Pfam" id="PF00132">
    <property type="entry name" value="Hexapep"/>
    <property type="match status" value="1"/>
</dbReference>
<dbReference type="EMBL" id="NGJK01000081">
    <property type="protein sequence ID" value="RAP02622.1"/>
    <property type="molecule type" value="Genomic_DNA"/>
</dbReference>
<dbReference type="PANTHER" id="PTHR13061">
    <property type="entry name" value="DYNACTIN SUBUNIT P25"/>
    <property type="match status" value="1"/>
</dbReference>